<protein>
    <recommendedName>
        <fullName evidence="4">Lipoprotein</fullName>
    </recommendedName>
</protein>
<organism evidence="2 3">
    <name type="scientific">Halobacteriovorax marinus</name>
    <dbReference type="NCBI Taxonomy" id="97084"/>
    <lineage>
        <taxon>Bacteria</taxon>
        <taxon>Pseudomonadati</taxon>
        <taxon>Bdellovibrionota</taxon>
        <taxon>Bacteriovoracia</taxon>
        <taxon>Bacteriovoracales</taxon>
        <taxon>Halobacteriovoraceae</taxon>
        <taxon>Halobacteriovorax</taxon>
    </lineage>
</organism>
<comment type="caution">
    <text evidence="2">The sequence shown here is derived from an EMBL/GenBank/DDBJ whole genome shotgun (WGS) entry which is preliminary data.</text>
</comment>
<feature type="chain" id="PRO_5013187095" description="Lipoprotein" evidence="1">
    <location>
        <begin position="19"/>
        <end position="117"/>
    </location>
</feature>
<keyword evidence="1" id="KW-0732">Signal</keyword>
<evidence type="ECO:0000313" key="3">
    <source>
        <dbReference type="Proteomes" id="UP000196531"/>
    </source>
</evidence>
<evidence type="ECO:0000313" key="2">
    <source>
        <dbReference type="EMBL" id="OUR99549.1"/>
    </source>
</evidence>
<evidence type="ECO:0008006" key="4">
    <source>
        <dbReference type="Google" id="ProtNLM"/>
    </source>
</evidence>
<name>A0A1Y5FBU9_9BACT</name>
<dbReference type="EMBL" id="MAAO01000002">
    <property type="protein sequence ID" value="OUR99549.1"/>
    <property type="molecule type" value="Genomic_DNA"/>
</dbReference>
<evidence type="ECO:0000256" key="1">
    <source>
        <dbReference type="SAM" id="SignalP"/>
    </source>
</evidence>
<reference evidence="3" key="1">
    <citation type="journal article" date="2017" name="Proc. Natl. Acad. Sci. U.S.A.">
        <title>Simulation of Deepwater Horizon oil plume reveals substrate specialization within a complex community of hydrocarbon-degraders.</title>
        <authorList>
            <person name="Hu P."/>
            <person name="Dubinsky E.A."/>
            <person name="Probst A.J."/>
            <person name="Wang J."/>
            <person name="Sieber C.M.K."/>
            <person name="Tom L.M."/>
            <person name="Gardinali P."/>
            <person name="Banfield J.F."/>
            <person name="Atlas R.M."/>
            <person name="Andersen G.L."/>
        </authorList>
    </citation>
    <scope>NUCLEOTIDE SEQUENCE [LARGE SCALE GENOMIC DNA]</scope>
</reference>
<gene>
    <name evidence="2" type="ORF">A9Q84_00585</name>
</gene>
<feature type="signal peptide" evidence="1">
    <location>
        <begin position="1"/>
        <end position="18"/>
    </location>
</feature>
<accession>A0A1Y5FBU9</accession>
<dbReference type="Proteomes" id="UP000196531">
    <property type="component" value="Unassembled WGS sequence"/>
</dbReference>
<dbReference type="AlphaFoldDB" id="A0A1Y5FBU9"/>
<sequence length="117" mass="13590">MKKLIFLLLIFNMNLVPAVTCFERFEHYDESENLYSCTNIESLDWVEIGINEICELDKNFTVFTAKENSYAGRAEYHICCTIKEGWRFEYTSGEVNSGCWKRVIKTVALPKNAQISD</sequence>
<proteinExistence type="predicted"/>